<dbReference type="InterPro" id="IPR010466">
    <property type="entry name" value="DUF1058"/>
</dbReference>
<dbReference type="Pfam" id="PF06347">
    <property type="entry name" value="SH3_4"/>
    <property type="match status" value="2"/>
</dbReference>
<accession>A0A3D9FDA7</accession>
<name>A0A3D9FDA7_9SPHN</name>
<proteinExistence type="predicted"/>
<dbReference type="EMBL" id="QRDP01000004">
    <property type="protein sequence ID" value="RED15810.1"/>
    <property type="molecule type" value="Genomic_DNA"/>
</dbReference>
<comment type="caution">
    <text evidence="1">The sequence shown here is derived from an EMBL/GenBank/DDBJ whole genome shotgun (WGS) entry which is preliminary data.</text>
</comment>
<dbReference type="Proteomes" id="UP000256310">
    <property type="component" value="Unassembled WGS sequence"/>
</dbReference>
<sequence>MSVPDGAAAQNRETPYWASVSAGQARMRTGPGRNFPISWLYQRADLPVRVVEVYENWRKIEDPDGTQGWMLVNLLSADRTAMIVGDIRPMREAPQVGARIRYQAEPGVVGRIRSCRRGWCEIDVRGRSGFVRIAHLFGVEENERVD</sequence>
<protein>
    <submittedName>
        <fullName evidence="1">SH3-like domain-containing protein</fullName>
    </submittedName>
</protein>
<dbReference type="Gene3D" id="2.30.30.40">
    <property type="entry name" value="SH3 Domains"/>
    <property type="match status" value="1"/>
</dbReference>
<organism evidence="1 2">
    <name type="scientific">Parasphingopyxis lamellibrachiae</name>
    <dbReference type="NCBI Taxonomy" id="680125"/>
    <lineage>
        <taxon>Bacteria</taxon>
        <taxon>Pseudomonadati</taxon>
        <taxon>Pseudomonadota</taxon>
        <taxon>Alphaproteobacteria</taxon>
        <taxon>Sphingomonadales</taxon>
        <taxon>Sphingomonadaceae</taxon>
        <taxon>Parasphingopyxis</taxon>
    </lineage>
</organism>
<reference evidence="1 2" key="1">
    <citation type="submission" date="2018-07" db="EMBL/GenBank/DDBJ databases">
        <title>Genomic Encyclopedia of Type Strains, Phase IV (KMG-IV): sequencing the most valuable type-strain genomes for metagenomic binning, comparative biology and taxonomic classification.</title>
        <authorList>
            <person name="Goeker M."/>
        </authorList>
    </citation>
    <scope>NUCLEOTIDE SEQUENCE [LARGE SCALE GENOMIC DNA]</scope>
    <source>
        <strain evidence="1 2">DSM 26725</strain>
    </source>
</reference>
<gene>
    <name evidence="1" type="ORF">DFR46_0817</name>
</gene>
<keyword evidence="2" id="KW-1185">Reference proteome</keyword>
<dbReference type="AlphaFoldDB" id="A0A3D9FDA7"/>
<evidence type="ECO:0000313" key="1">
    <source>
        <dbReference type="EMBL" id="RED15810.1"/>
    </source>
</evidence>
<evidence type="ECO:0000313" key="2">
    <source>
        <dbReference type="Proteomes" id="UP000256310"/>
    </source>
</evidence>